<dbReference type="GO" id="GO:0016491">
    <property type="term" value="F:oxidoreductase activity"/>
    <property type="evidence" value="ECO:0007669"/>
    <property type="project" value="UniProtKB-KW"/>
</dbReference>
<organism evidence="2 3">
    <name type="scientific">Glycomyces artemisiae</name>
    <dbReference type="NCBI Taxonomy" id="1076443"/>
    <lineage>
        <taxon>Bacteria</taxon>
        <taxon>Bacillati</taxon>
        <taxon>Actinomycetota</taxon>
        <taxon>Actinomycetes</taxon>
        <taxon>Glycomycetales</taxon>
        <taxon>Glycomycetaceae</taxon>
        <taxon>Glycomyces</taxon>
    </lineage>
</organism>
<dbReference type="PANTHER" id="PTHR47534">
    <property type="entry name" value="YALI0E05731P"/>
    <property type="match status" value="1"/>
</dbReference>
<comment type="caution">
    <text evidence="2">The sequence shown here is derived from an EMBL/GenBank/DDBJ whole genome shotgun (WGS) entry which is preliminary data.</text>
</comment>
<protein>
    <submittedName>
        <fullName evidence="2">Short-subunit dehydrogenase</fullName>
    </submittedName>
</protein>
<dbReference type="EMBL" id="PVTJ01000003">
    <property type="protein sequence ID" value="PRY59973.1"/>
    <property type="molecule type" value="Genomic_DNA"/>
</dbReference>
<evidence type="ECO:0000256" key="1">
    <source>
        <dbReference type="ARBA" id="ARBA00023002"/>
    </source>
</evidence>
<dbReference type="Proteomes" id="UP000238176">
    <property type="component" value="Unassembled WGS sequence"/>
</dbReference>
<dbReference type="SUPFAM" id="SSF51735">
    <property type="entry name" value="NAD(P)-binding Rossmann-fold domains"/>
    <property type="match status" value="1"/>
</dbReference>
<sequence>MKHLVITGGTDGIGAALARQRLALGDAVTVIGRDEAKGAALAALGARFIPADLSLVAEHLRVTDLLASRPIDALVLCARYFRSHRHETPDGFEACFALEYLSRFQLSHGLLDALEAAPAPVVVNVSGPGAPKPEIRWDDLAFRRGYSGMEAQFHAGRANDLLGLAFAAEHPAARTRYTLVNPGGVASSFAGEYDPATAAMVEHMKRTARPVTAAVPPLSALIDDPPAEPLTAWANGRPVDPRTTPRDDEEAARLHRLTERLLRAAVE</sequence>
<evidence type="ECO:0000313" key="2">
    <source>
        <dbReference type="EMBL" id="PRY59973.1"/>
    </source>
</evidence>
<dbReference type="Gene3D" id="3.40.50.720">
    <property type="entry name" value="NAD(P)-binding Rossmann-like Domain"/>
    <property type="match status" value="1"/>
</dbReference>
<name>A0A2T0UPX5_9ACTN</name>
<dbReference type="RefSeq" id="WP_106363854.1">
    <property type="nucleotide sequence ID" value="NZ_PVTJ01000003.1"/>
</dbReference>
<dbReference type="PANTHER" id="PTHR47534:SF3">
    <property type="entry name" value="ALCOHOL DEHYDROGENASE-LIKE C-TERMINAL DOMAIN-CONTAINING PROTEIN"/>
    <property type="match status" value="1"/>
</dbReference>
<proteinExistence type="predicted"/>
<keyword evidence="3" id="KW-1185">Reference proteome</keyword>
<dbReference type="InterPro" id="IPR052228">
    <property type="entry name" value="Sec_Metab_Biosynth_Oxidored"/>
</dbReference>
<gene>
    <name evidence="2" type="ORF">B0I28_103447</name>
</gene>
<evidence type="ECO:0000313" key="3">
    <source>
        <dbReference type="Proteomes" id="UP000238176"/>
    </source>
</evidence>
<dbReference type="AlphaFoldDB" id="A0A2T0UPX5"/>
<reference evidence="2 3" key="1">
    <citation type="submission" date="2018-03" db="EMBL/GenBank/DDBJ databases">
        <title>Genomic Encyclopedia of Type Strains, Phase III (KMG-III): the genomes of soil and plant-associated and newly described type strains.</title>
        <authorList>
            <person name="Whitman W."/>
        </authorList>
    </citation>
    <scope>NUCLEOTIDE SEQUENCE [LARGE SCALE GENOMIC DNA]</scope>
    <source>
        <strain evidence="2 3">CGMCC 4.7067</strain>
    </source>
</reference>
<dbReference type="InterPro" id="IPR036291">
    <property type="entry name" value="NAD(P)-bd_dom_sf"/>
</dbReference>
<dbReference type="InterPro" id="IPR002347">
    <property type="entry name" value="SDR_fam"/>
</dbReference>
<accession>A0A2T0UPX5</accession>
<keyword evidence="1" id="KW-0560">Oxidoreductase</keyword>
<dbReference type="OrthoDB" id="2860165at2"/>
<dbReference type="Pfam" id="PF00106">
    <property type="entry name" value="adh_short"/>
    <property type="match status" value="1"/>
</dbReference>